<feature type="region of interest" description="Disordered" evidence="10">
    <location>
        <begin position="22"/>
        <end position="146"/>
    </location>
</feature>
<accession>A0AAV7XI72</accession>
<name>A0AAV7XI72_9NEOP</name>
<evidence type="ECO:0000256" key="6">
    <source>
        <dbReference type="ARBA" id="ARBA00022777"/>
    </source>
</evidence>
<comment type="subcellular location">
    <subcellularLocation>
        <location evidence="1">Nucleus</location>
        <location evidence="1">Nucleolus</location>
    </subcellularLocation>
</comment>
<dbReference type="SUPFAM" id="SSF52540">
    <property type="entry name" value="P-loop containing nucleoside triphosphate hydrolases"/>
    <property type="match status" value="1"/>
</dbReference>
<evidence type="ECO:0000256" key="2">
    <source>
        <dbReference type="ARBA" id="ARBA00011003"/>
    </source>
</evidence>
<dbReference type="AlphaFoldDB" id="A0AAV7XI72"/>
<dbReference type="Pfam" id="PF25467">
    <property type="entry name" value="NOL9_C"/>
    <property type="match status" value="1"/>
</dbReference>
<dbReference type="InterPro" id="IPR027417">
    <property type="entry name" value="P-loop_NTPase"/>
</dbReference>
<evidence type="ECO:0000256" key="1">
    <source>
        <dbReference type="ARBA" id="ARBA00004604"/>
    </source>
</evidence>
<feature type="domain" description="Clp1 P-loop" evidence="11">
    <location>
        <begin position="673"/>
        <end position="811"/>
    </location>
</feature>
<reference evidence="14" key="1">
    <citation type="submission" date="2022-12" db="EMBL/GenBank/DDBJ databases">
        <title>Chromosome-level genome assembly of the bean flower thrips Megalurothrips usitatus.</title>
        <authorList>
            <person name="Ma L."/>
            <person name="Liu Q."/>
            <person name="Li H."/>
            <person name="Cai W."/>
        </authorList>
    </citation>
    <scope>NUCLEOTIDE SEQUENCE</scope>
    <source>
        <strain evidence="14">Cailab_2022a</strain>
    </source>
</reference>
<sequence length="1040" mass="112248">MPPVNAKAEAERLQKAKLAISKMKNMKQRPRSAGKVDAAAGGLHPNVRDALSPALVSRKGKVPSVSKVSESTGTGAGTLKRGGVAPVAEGTRSSRRLAMSREQRSAGPASEGPSAVNGHGRHGKPSELVSTRETKEQKAPRAPSVIPRIVLQTEDCQEGAIGLFETPPVKLQKNELVQARKSMGLGELSPFIQPSAVRKVYSKKSKVSSTSQAGPTSGLVQSQNGFEGGNSLGPLPARQLKRVSFSLDSSNDEKQVGTSSKFALLKQSKTCEESGSPSGSVSKLLPLKKKKLKEKRLKLLKLVEEESGHLGNISCIKPSRSEGGKKIKSKKDKILEKLDSLGYSGSDSPARSLKKVNKLLALGLRKSRIANKKGFAPMSIKMTSGSGKGPLFVVTENEPNKVERLSVKLTEIRDINSKSAFTVTTVPERMCGAEGEDDGVSSMSESDESNDSQQGAEEVQGSDSEIESDEVLTEPPGSSTATKRGRDGIEDSLNDGSKVQFYFVDDQLVLHLKHPTSFAFCGHIQVEVLKGAVESLGFLITPSSGPHSILSPLNRPLMTLQTVAIGKCSSPSLSSLSHDFADLIKTGNPHDSFIIIKKEDNTMLSFLEQYMKKDFLPRPTARKRQEPSKMADNHLQCLCMPASRKFKALQKGKLWDEVFTNTSKELGCTLLSGGKGVGKSTILRHFVNRYLSRGAEGVVVIDFDPGQSELTVPGCVSLSVVKKPLLGPNFYNQQDPFKCIYIGEVNLVDCVSRYFSACSAIINCWRSEEQFRKMPCLVNTMGFTQGLGVTLMVQILSVLQPTSVIQIQSSSAALNYPDLLSAEYVAKSFFNSPFRMQLSAQGYQLACPSSLNYDLHVINSEVGGGSDLRKINPAARFNRDTAVLAYVSKIVHPPITSLLQVVPYCCPLDSLYLHVAHESVSPSVILSTFNANLVALCCIDPEEEDITAASEPGLPSIVKGQLLADCLGFGIVRGIDMDSRKLYLLTPVAPSNLKSVNCLALGAINLPSCVFLSPPKVVGFVPYVVTKQKSFLPTYFEKSN</sequence>
<dbReference type="InterPro" id="IPR057570">
    <property type="entry name" value="NOL9_C"/>
</dbReference>
<dbReference type="GO" id="GO:0005524">
    <property type="term" value="F:ATP binding"/>
    <property type="evidence" value="ECO:0007669"/>
    <property type="project" value="UniProtKB-KW"/>
</dbReference>
<evidence type="ECO:0000313" key="14">
    <source>
        <dbReference type="EMBL" id="KAJ1524265.1"/>
    </source>
</evidence>
<evidence type="ECO:0000313" key="15">
    <source>
        <dbReference type="Proteomes" id="UP001075354"/>
    </source>
</evidence>
<evidence type="ECO:0000256" key="5">
    <source>
        <dbReference type="ARBA" id="ARBA00022741"/>
    </source>
</evidence>
<keyword evidence="5" id="KW-0547">Nucleotide-binding</keyword>
<comment type="similarity">
    <text evidence="2">Belongs to the Clp1 family. NOL9/GRC3 subfamily.</text>
</comment>
<evidence type="ECO:0000259" key="13">
    <source>
        <dbReference type="Pfam" id="PF25467"/>
    </source>
</evidence>
<keyword evidence="15" id="KW-1185">Reference proteome</keyword>
<feature type="domain" description="NOL9 C-terminal" evidence="13">
    <location>
        <begin position="901"/>
        <end position="1007"/>
    </location>
</feature>
<dbReference type="PANTHER" id="PTHR12755:SF3">
    <property type="entry name" value="POLYNUCLEOTIDE 5'-HYDROXYL-KINASE NOL9"/>
    <property type="match status" value="1"/>
</dbReference>
<evidence type="ECO:0000256" key="10">
    <source>
        <dbReference type="SAM" id="MobiDB-lite"/>
    </source>
</evidence>
<evidence type="ECO:0000256" key="9">
    <source>
        <dbReference type="ARBA" id="ARBA00071212"/>
    </source>
</evidence>
<feature type="compositionally biased region" description="Polar residues" evidence="10">
    <location>
        <begin position="212"/>
        <end position="225"/>
    </location>
</feature>
<dbReference type="Pfam" id="PF16575">
    <property type="entry name" value="CLP1_P"/>
    <property type="match status" value="1"/>
</dbReference>
<protein>
    <recommendedName>
        <fullName evidence="9">Polynucleotide 5'-hydroxyl-kinase NOL9</fullName>
    </recommendedName>
</protein>
<dbReference type="GO" id="GO:0051731">
    <property type="term" value="F:polynucleotide 5'-hydroxyl-kinase activity"/>
    <property type="evidence" value="ECO:0007669"/>
    <property type="project" value="InterPro"/>
</dbReference>
<organism evidence="14 15">
    <name type="scientific">Megalurothrips usitatus</name>
    <name type="common">bean blossom thrips</name>
    <dbReference type="NCBI Taxonomy" id="439358"/>
    <lineage>
        <taxon>Eukaryota</taxon>
        <taxon>Metazoa</taxon>
        <taxon>Ecdysozoa</taxon>
        <taxon>Arthropoda</taxon>
        <taxon>Hexapoda</taxon>
        <taxon>Insecta</taxon>
        <taxon>Pterygota</taxon>
        <taxon>Neoptera</taxon>
        <taxon>Paraneoptera</taxon>
        <taxon>Thysanoptera</taxon>
        <taxon>Terebrantia</taxon>
        <taxon>Thripoidea</taxon>
        <taxon>Thripidae</taxon>
        <taxon>Megalurothrips</taxon>
    </lineage>
</organism>
<dbReference type="GO" id="GO:0005730">
    <property type="term" value="C:nucleolus"/>
    <property type="evidence" value="ECO:0007669"/>
    <property type="project" value="UniProtKB-SubCell"/>
</dbReference>
<gene>
    <name evidence="14" type="ORF">ONE63_010779</name>
</gene>
<evidence type="ECO:0000256" key="7">
    <source>
        <dbReference type="ARBA" id="ARBA00022840"/>
    </source>
</evidence>
<feature type="region of interest" description="Disordered" evidence="10">
    <location>
        <begin position="426"/>
        <end position="490"/>
    </location>
</feature>
<dbReference type="Gene3D" id="3.40.50.300">
    <property type="entry name" value="P-loop containing nucleotide triphosphate hydrolases"/>
    <property type="match status" value="1"/>
</dbReference>
<evidence type="ECO:0000256" key="4">
    <source>
        <dbReference type="ARBA" id="ARBA00022679"/>
    </source>
</evidence>
<evidence type="ECO:0000256" key="8">
    <source>
        <dbReference type="ARBA" id="ARBA00023242"/>
    </source>
</evidence>
<proteinExistence type="inferred from homology"/>
<evidence type="ECO:0000259" key="12">
    <source>
        <dbReference type="Pfam" id="PF24419"/>
    </source>
</evidence>
<dbReference type="EMBL" id="JAPTSV010000009">
    <property type="protein sequence ID" value="KAJ1524265.1"/>
    <property type="molecule type" value="Genomic_DNA"/>
</dbReference>
<evidence type="ECO:0000259" key="11">
    <source>
        <dbReference type="Pfam" id="PF16575"/>
    </source>
</evidence>
<keyword evidence="7" id="KW-0067">ATP-binding</keyword>
<feature type="region of interest" description="Disordered" evidence="10">
    <location>
        <begin position="207"/>
        <end position="233"/>
    </location>
</feature>
<dbReference type="InterPro" id="IPR032319">
    <property type="entry name" value="CLP1_P"/>
</dbReference>
<dbReference type="InterPro" id="IPR045116">
    <property type="entry name" value="Clp1/Grc3"/>
</dbReference>
<keyword evidence="3" id="KW-0698">rRNA processing</keyword>
<keyword evidence="4" id="KW-0808">Transferase</keyword>
<feature type="domain" description="NOL9 N-terminal" evidence="12">
    <location>
        <begin position="497"/>
        <end position="639"/>
    </location>
</feature>
<feature type="compositionally biased region" description="Basic and acidic residues" evidence="10">
    <location>
        <begin position="130"/>
        <end position="139"/>
    </location>
</feature>
<comment type="caution">
    <text evidence="14">The sequence shown here is derived from an EMBL/GenBank/DDBJ whole genome shotgun (WGS) entry which is preliminary data.</text>
</comment>
<dbReference type="GO" id="GO:0000448">
    <property type="term" value="P:cleavage in ITS2 between 5.8S rRNA and LSU-rRNA of tricistronic rRNA transcript (SSU-rRNA, 5.8S rRNA, LSU-rRNA)"/>
    <property type="evidence" value="ECO:0007669"/>
    <property type="project" value="TreeGrafter"/>
</dbReference>
<feature type="compositionally biased region" description="Acidic residues" evidence="10">
    <location>
        <begin position="434"/>
        <end position="450"/>
    </location>
</feature>
<dbReference type="PANTHER" id="PTHR12755">
    <property type="entry name" value="CLEAVAGE/POLYADENYLATION FACTOR IA SUBUNIT CLP1P"/>
    <property type="match status" value="1"/>
</dbReference>
<dbReference type="Pfam" id="PF24419">
    <property type="entry name" value="Cupin_NOL9"/>
    <property type="match status" value="1"/>
</dbReference>
<keyword evidence="8" id="KW-0539">Nucleus</keyword>
<dbReference type="InterPro" id="IPR057573">
    <property type="entry name" value="NOL9_N"/>
</dbReference>
<evidence type="ECO:0000256" key="3">
    <source>
        <dbReference type="ARBA" id="ARBA00022552"/>
    </source>
</evidence>
<keyword evidence="6" id="KW-0418">Kinase</keyword>
<dbReference type="Proteomes" id="UP001075354">
    <property type="component" value="Chromosome 9"/>
</dbReference>